<dbReference type="EMBL" id="JAWDGP010007174">
    <property type="protein sequence ID" value="KAK3728705.1"/>
    <property type="molecule type" value="Genomic_DNA"/>
</dbReference>
<dbReference type="AlphaFoldDB" id="A0AAE0Y0S6"/>
<evidence type="ECO:0000313" key="2">
    <source>
        <dbReference type="EMBL" id="KAK3728705.1"/>
    </source>
</evidence>
<accession>A0AAE0Y0S6</accession>
<keyword evidence="1" id="KW-0812">Transmembrane</keyword>
<proteinExistence type="predicted"/>
<sequence length="130" mass="13652">MSPNSGLVPQSDRSVSGLGVDSGVGVSGSGFGAGQSGGDNQANLKFLCHNTSPSCQYQTPLLVFHHRSLSVPTMTTLSRRARYQQATDVPTLTILFPGIFVSVIVLGGANSGTRVDLATLCQDYLARPRN</sequence>
<keyword evidence="3" id="KW-1185">Reference proteome</keyword>
<evidence type="ECO:0000256" key="1">
    <source>
        <dbReference type="SAM" id="Phobius"/>
    </source>
</evidence>
<keyword evidence="1" id="KW-1133">Transmembrane helix</keyword>
<protein>
    <submittedName>
        <fullName evidence="2">Uncharacterized protein</fullName>
    </submittedName>
</protein>
<keyword evidence="1" id="KW-0472">Membrane</keyword>
<gene>
    <name evidence="2" type="ORF">RRG08_041889</name>
</gene>
<feature type="transmembrane region" description="Helical" evidence="1">
    <location>
        <begin position="89"/>
        <end position="109"/>
    </location>
</feature>
<dbReference type="Proteomes" id="UP001283361">
    <property type="component" value="Unassembled WGS sequence"/>
</dbReference>
<comment type="caution">
    <text evidence="2">The sequence shown here is derived from an EMBL/GenBank/DDBJ whole genome shotgun (WGS) entry which is preliminary data.</text>
</comment>
<name>A0AAE0Y0S6_9GAST</name>
<evidence type="ECO:0000313" key="3">
    <source>
        <dbReference type="Proteomes" id="UP001283361"/>
    </source>
</evidence>
<organism evidence="2 3">
    <name type="scientific">Elysia crispata</name>
    <name type="common">lettuce slug</name>
    <dbReference type="NCBI Taxonomy" id="231223"/>
    <lineage>
        <taxon>Eukaryota</taxon>
        <taxon>Metazoa</taxon>
        <taxon>Spiralia</taxon>
        <taxon>Lophotrochozoa</taxon>
        <taxon>Mollusca</taxon>
        <taxon>Gastropoda</taxon>
        <taxon>Heterobranchia</taxon>
        <taxon>Euthyneura</taxon>
        <taxon>Panpulmonata</taxon>
        <taxon>Sacoglossa</taxon>
        <taxon>Placobranchoidea</taxon>
        <taxon>Plakobranchidae</taxon>
        <taxon>Elysia</taxon>
    </lineage>
</organism>
<reference evidence="2" key="1">
    <citation type="journal article" date="2023" name="G3 (Bethesda)">
        <title>A reference genome for the long-term kleptoplast-retaining sea slug Elysia crispata morphotype clarki.</title>
        <authorList>
            <person name="Eastman K.E."/>
            <person name="Pendleton A.L."/>
            <person name="Shaikh M.A."/>
            <person name="Suttiyut T."/>
            <person name="Ogas R."/>
            <person name="Tomko P."/>
            <person name="Gavelis G."/>
            <person name="Widhalm J.R."/>
            <person name="Wisecaver J.H."/>
        </authorList>
    </citation>
    <scope>NUCLEOTIDE SEQUENCE</scope>
    <source>
        <strain evidence="2">ECLA1</strain>
    </source>
</reference>